<evidence type="ECO:0000259" key="1">
    <source>
        <dbReference type="Pfam" id="PF13480"/>
    </source>
</evidence>
<keyword evidence="3" id="KW-1185">Reference proteome</keyword>
<dbReference type="AlphaFoldDB" id="A0A2T7GAT1"/>
<sequence length="315" mass="35191">MNEPLTIRRYAPEDEEAWNIFVAASANGTFLHDRRFMGYHADRFEDHSLIMEVNGRIMALLPANRVGRTLQSHGGLTYGGLITGSAMSAEMMVKTVSSLRDTLRNSGFDRLLYKAIPHIFHRFPAEADIYALHQAGARLVRCDLASAIAIGRSPKFSKSKRQGASRARKAGLEVKKSNNFSAFWRILTERLSDAHGAAPTHSLQEIELLRAHFPERIRLYLACAGDLLQGGLLVFDCGQVAHVQYMATTDAGRREGALDLIVSHLLDEIYSDRTWFNFGISTTNGGRTLNTGLARQKEMFGARSVLFEQYEWDLG</sequence>
<organism evidence="2 3">
    <name type="scientific">Pelagivirga sediminicola</name>
    <dbReference type="NCBI Taxonomy" id="2170575"/>
    <lineage>
        <taxon>Bacteria</taxon>
        <taxon>Pseudomonadati</taxon>
        <taxon>Pseudomonadota</taxon>
        <taxon>Alphaproteobacteria</taxon>
        <taxon>Rhodobacterales</taxon>
        <taxon>Paracoccaceae</taxon>
        <taxon>Pelagivirga</taxon>
    </lineage>
</organism>
<dbReference type="GO" id="GO:0016740">
    <property type="term" value="F:transferase activity"/>
    <property type="evidence" value="ECO:0007669"/>
    <property type="project" value="UniProtKB-KW"/>
</dbReference>
<dbReference type="InterPro" id="IPR038740">
    <property type="entry name" value="BioF2-like_GNAT_dom"/>
</dbReference>
<reference evidence="2 3" key="1">
    <citation type="submission" date="2018-04" db="EMBL/GenBank/DDBJ databases">
        <title>Pelagivirga bohaiensis gen. nov., sp. nov., a bacterium isolated from the Bohai Sea.</title>
        <authorList>
            <person name="Ji X."/>
        </authorList>
    </citation>
    <scope>NUCLEOTIDE SEQUENCE [LARGE SCALE GENOMIC DNA]</scope>
    <source>
        <strain evidence="2 3">BH-SD19</strain>
    </source>
</reference>
<comment type="caution">
    <text evidence="2">The sequence shown here is derived from an EMBL/GenBank/DDBJ whole genome shotgun (WGS) entry which is preliminary data.</text>
</comment>
<feature type="domain" description="BioF2-like acetyltransferase" evidence="1">
    <location>
        <begin position="158"/>
        <end position="281"/>
    </location>
</feature>
<dbReference type="Proteomes" id="UP000244446">
    <property type="component" value="Unassembled WGS sequence"/>
</dbReference>
<name>A0A2T7GAT1_9RHOB</name>
<dbReference type="InterPro" id="IPR016181">
    <property type="entry name" value="Acyl_CoA_acyltransferase"/>
</dbReference>
<evidence type="ECO:0000313" key="2">
    <source>
        <dbReference type="EMBL" id="PVA11534.1"/>
    </source>
</evidence>
<keyword evidence="2" id="KW-0808">Transferase</keyword>
<dbReference type="EMBL" id="QCYH01000001">
    <property type="protein sequence ID" value="PVA11534.1"/>
    <property type="molecule type" value="Genomic_DNA"/>
</dbReference>
<gene>
    <name evidence="2" type="ORF">DC366_00745</name>
</gene>
<dbReference type="Gene3D" id="3.40.630.30">
    <property type="match status" value="1"/>
</dbReference>
<evidence type="ECO:0000313" key="3">
    <source>
        <dbReference type="Proteomes" id="UP000244446"/>
    </source>
</evidence>
<dbReference type="Pfam" id="PF13480">
    <property type="entry name" value="Acetyltransf_6"/>
    <property type="match status" value="1"/>
</dbReference>
<proteinExistence type="predicted"/>
<protein>
    <submittedName>
        <fullName evidence="2">GNAT family N-acetyltransferase</fullName>
    </submittedName>
</protein>
<dbReference type="RefSeq" id="WP_108690279.1">
    <property type="nucleotide sequence ID" value="NZ_QCYH01000001.1"/>
</dbReference>
<dbReference type="SUPFAM" id="SSF55729">
    <property type="entry name" value="Acyl-CoA N-acyltransferases (Nat)"/>
    <property type="match status" value="1"/>
</dbReference>
<accession>A0A2T7GAT1</accession>
<dbReference type="OrthoDB" id="9808687at2"/>